<name>A0ABY1PI87_9BACT</name>
<dbReference type="EMBL" id="FXUA01000008">
    <property type="protein sequence ID" value="SMP33408.1"/>
    <property type="molecule type" value="Genomic_DNA"/>
</dbReference>
<keyword evidence="3" id="KW-1185">Reference proteome</keyword>
<feature type="transmembrane region" description="Helical" evidence="1">
    <location>
        <begin position="82"/>
        <end position="100"/>
    </location>
</feature>
<feature type="transmembrane region" description="Helical" evidence="1">
    <location>
        <begin position="112"/>
        <end position="133"/>
    </location>
</feature>
<keyword evidence="1" id="KW-1133">Transmembrane helix</keyword>
<feature type="transmembrane region" description="Helical" evidence="1">
    <location>
        <begin position="28"/>
        <end position="50"/>
    </location>
</feature>
<dbReference type="Proteomes" id="UP001157915">
    <property type="component" value="Unassembled WGS sequence"/>
</dbReference>
<feature type="transmembrane region" description="Helical" evidence="1">
    <location>
        <begin position="275"/>
        <end position="293"/>
    </location>
</feature>
<keyword evidence="1" id="KW-0812">Transmembrane</keyword>
<keyword evidence="1" id="KW-0472">Membrane</keyword>
<sequence length="398" mass="46744">MIVRLIYLLLFFLGENVSNLLGIELQNILYFFVVFGILAIVLNYSLFNLFINRKDEYYIILVIIVLFSFRFFSGILSDSVRSILVLFVTPILFLLVPQNIDGVKTYNFKKFLMSLLFWFFVIECAIAVFEFFIKDHVFLWVNTTFDQISNSDGAFRSNSIHGAPLTNALLVTIVNSFIVISNLKSKYKLFLWSLGFIAVLTFNARIAILLNSFILIFYFGRIFFSTKYSVNRKMIISIGVFIISLIFLYLISSTNIGSRLFDRELFDQSSGEQRLAIFDIFDYYSIYSFFYGISMMEFNYIKDSFGLLIIENFWINILVLFGLVFLISLIFFYTRLVRRYLIFYSFKDSLIIVSVFLIITSINNSLFTQFFPLLLYLVCLDLFRPIIFNRIVNKRWLS</sequence>
<organism evidence="2 3">
    <name type="scientific">Algoriphagus winogradskyi</name>
    <dbReference type="NCBI Taxonomy" id="237017"/>
    <lineage>
        <taxon>Bacteria</taxon>
        <taxon>Pseudomonadati</taxon>
        <taxon>Bacteroidota</taxon>
        <taxon>Cytophagia</taxon>
        <taxon>Cytophagales</taxon>
        <taxon>Cyclobacteriaceae</taxon>
        <taxon>Algoriphagus</taxon>
    </lineage>
</organism>
<evidence type="ECO:0000313" key="3">
    <source>
        <dbReference type="Proteomes" id="UP001157915"/>
    </source>
</evidence>
<feature type="transmembrane region" description="Helical" evidence="1">
    <location>
        <begin position="366"/>
        <end position="387"/>
    </location>
</feature>
<reference evidence="2 3" key="1">
    <citation type="submission" date="2017-05" db="EMBL/GenBank/DDBJ databases">
        <authorList>
            <person name="Varghese N."/>
            <person name="Submissions S."/>
        </authorList>
    </citation>
    <scope>NUCLEOTIDE SEQUENCE [LARGE SCALE GENOMIC DNA]</scope>
    <source>
        <strain evidence="2 3">DSM 15360</strain>
    </source>
</reference>
<proteinExistence type="predicted"/>
<accession>A0ABY1PI87</accession>
<feature type="transmembrane region" description="Helical" evidence="1">
    <location>
        <begin position="234"/>
        <end position="254"/>
    </location>
</feature>
<feature type="transmembrane region" description="Helical" evidence="1">
    <location>
        <begin position="340"/>
        <end position="360"/>
    </location>
</feature>
<feature type="transmembrane region" description="Helical" evidence="1">
    <location>
        <begin position="57"/>
        <end position="76"/>
    </location>
</feature>
<feature type="transmembrane region" description="Helical" evidence="1">
    <location>
        <begin position="165"/>
        <end position="183"/>
    </location>
</feature>
<evidence type="ECO:0000256" key="1">
    <source>
        <dbReference type="SAM" id="Phobius"/>
    </source>
</evidence>
<evidence type="ECO:0000313" key="2">
    <source>
        <dbReference type="EMBL" id="SMP33408.1"/>
    </source>
</evidence>
<feature type="transmembrane region" description="Helical" evidence="1">
    <location>
        <begin position="313"/>
        <end position="333"/>
    </location>
</feature>
<gene>
    <name evidence="2" type="ORF">SAMN06265367_108179</name>
</gene>
<protein>
    <submittedName>
        <fullName evidence="2">Uncharacterized protein</fullName>
    </submittedName>
</protein>
<comment type="caution">
    <text evidence="2">The sequence shown here is derived from an EMBL/GenBank/DDBJ whole genome shotgun (WGS) entry which is preliminary data.</text>
</comment>
<feature type="transmembrane region" description="Helical" evidence="1">
    <location>
        <begin position="190"/>
        <end position="219"/>
    </location>
</feature>